<sequence length="510" mass="58002">MVSGTIPDEIAAVFKATIGLLVEKVRDGVAGKLKDGDVTDQKFNDLIVRDIDDISSKLDPLSRRDLEASVSFFEEGIALLYKVFKIARAKTECGALTAQAACDEAFSLIEGIRRLELTRLDESATRKLSTAKERFKDASREGKKMATILEAVDNPSDAVEPCRVCVKELNCLPTVHNSFYVQLKKGIKTVRSMLSKEERREIISSVCHVNRVIYDVMRTFGEDANFWIWPTFDTGENKINPLKAQAEGPDRHRYKRQRRFHFREFGDRCVKVFDRDGKLVKHFSLPADNVNTKLYIHAVAIDMNDNIFVLTELERPATERSWWVSKLTKIADLHLKFRLRGEGRYRYKRLSVSDTEKVLTLRDATVEIYDPNGKFVQGFEEGICKLALDVIVATDGRAMEVDLRDFCVNILSEHGHHLNKFKLQRNDCAYTSITFHRGVEHVVVAGAIREKELLWVGIYSKDGEFVLGAQIQIDKIFAVRGITVTNRGHIAVVTTNHEGWRVEVFLNCCL</sequence>
<organism evidence="1 2">
    <name type="scientific">Stylophora pistillata</name>
    <name type="common">Smooth cauliflower coral</name>
    <dbReference type="NCBI Taxonomy" id="50429"/>
    <lineage>
        <taxon>Eukaryota</taxon>
        <taxon>Metazoa</taxon>
        <taxon>Cnidaria</taxon>
        <taxon>Anthozoa</taxon>
        <taxon>Hexacorallia</taxon>
        <taxon>Scleractinia</taxon>
        <taxon>Astrocoeniina</taxon>
        <taxon>Pocilloporidae</taxon>
        <taxon>Stylophora</taxon>
    </lineage>
</organism>
<keyword evidence="2" id="KW-1185">Reference proteome</keyword>
<dbReference type="GO" id="GO:0061630">
    <property type="term" value="F:ubiquitin protein ligase activity"/>
    <property type="evidence" value="ECO:0007669"/>
    <property type="project" value="TreeGrafter"/>
</dbReference>
<comment type="caution">
    <text evidence="1">The sequence shown here is derived from an EMBL/GenBank/DDBJ whole genome shotgun (WGS) entry which is preliminary data.</text>
</comment>
<name>A0A2B4RIT8_STYPI</name>
<dbReference type="GO" id="GO:0000209">
    <property type="term" value="P:protein polyubiquitination"/>
    <property type="evidence" value="ECO:0007669"/>
    <property type="project" value="TreeGrafter"/>
</dbReference>
<dbReference type="GO" id="GO:0008270">
    <property type="term" value="F:zinc ion binding"/>
    <property type="evidence" value="ECO:0007669"/>
    <property type="project" value="UniProtKB-KW"/>
</dbReference>
<gene>
    <name evidence="1" type="ORF">AWC38_SpisGene18154</name>
</gene>
<protein>
    <submittedName>
        <fullName evidence="1">Uncharacterized protein</fullName>
    </submittedName>
</protein>
<accession>A0A2B4RIT8</accession>
<dbReference type="Gene3D" id="2.120.10.30">
    <property type="entry name" value="TolB, C-terminal domain"/>
    <property type="match status" value="1"/>
</dbReference>
<dbReference type="InterPro" id="IPR011042">
    <property type="entry name" value="6-blade_b-propeller_TolB-like"/>
</dbReference>
<dbReference type="AlphaFoldDB" id="A0A2B4RIT8"/>
<reference evidence="2" key="1">
    <citation type="journal article" date="2017" name="bioRxiv">
        <title>Comparative analysis of the genomes of Stylophora pistillata and Acropora digitifera provides evidence for extensive differences between species of corals.</title>
        <authorList>
            <person name="Voolstra C.R."/>
            <person name="Li Y."/>
            <person name="Liew Y.J."/>
            <person name="Baumgarten S."/>
            <person name="Zoccola D."/>
            <person name="Flot J.-F."/>
            <person name="Tambutte S."/>
            <person name="Allemand D."/>
            <person name="Aranda M."/>
        </authorList>
    </citation>
    <scope>NUCLEOTIDE SEQUENCE [LARGE SCALE GENOMIC DNA]</scope>
</reference>
<evidence type="ECO:0000313" key="1">
    <source>
        <dbReference type="EMBL" id="PFX17521.1"/>
    </source>
</evidence>
<dbReference type="PANTHER" id="PTHR24104">
    <property type="entry name" value="E3 UBIQUITIN-PROTEIN LIGASE NHLRC1-RELATED"/>
    <property type="match status" value="1"/>
</dbReference>
<proteinExistence type="predicted"/>
<dbReference type="GO" id="GO:0043161">
    <property type="term" value="P:proteasome-mediated ubiquitin-dependent protein catabolic process"/>
    <property type="evidence" value="ECO:0007669"/>
    <property type="project" value="TreeGrafter"/>
</dbReference>
<evidence type="ECO:0000313" key="2">
    <source>
        <dbReference type="Proteomes" id="UP000225706"/>
    </source>
</evidence>
<dbReference type="Proteomes" id="UP000225706">
    <property type="component" value="Unassembled WGS sequence"/>
</dbReference>
<dbReference type="SUPFAM" id="SSF101898">
    <property type="entry name" value="NHL repeat"/>
    <property type="match status" value="1"/>
</dbReference>
<dbReference type="PANTHER" id="PTHR24104:SF25">
    <property type="entry name" value="PROTEIN LIN-41"/>
    <property type="match status" value="1"/>
</dbReference>
<dbReference type="EMBL" id="LSMT01000468">
    <property type="protein sequence ID" value="PFX17521.1"/>
    <property type="molecule type" value="Genomic_DNA"/>
</dbReference>
<dbReference type="InterPro" id="IPR050952">
    <property type="entry name" value="TRIM-NHL_E3_ligases"/>
</dbReference>
<dbReference type="OrthoDB" id="5971427at2759"/>